<sequence length="41" mass="4750">MTIQFVFLEAFSAVAVFTLESLLEYCLSWDGEWYRVQKTGA</sequence>
<dbReference type="EMBL" id="JAOPKB010000011">
    <property type="protein sequence ID" value="MCU4974372.1"/>
    <property type="molecule type" value="Genomic_DNA"/>
</dbReference>
<accession>A0ABT2QHG4</accession>
<organism evidence="1 2">
    <name type="scientific">Natronoglomus mannanivorans</name>
    <dbReference type="NCBI Taxonomy" id="2979990"/>
    <lineage>
        <taxon>Archaea</taxon>
        <taxon>Methanobacteriati</taxon>
        <taxon>Methanobacteriota</taxon>
        <taxon>Stenosarchaea group</taxon>
        <taxon>Halobacteria</taxon>
        <taxon>Halobacteriales</taxon>
        <taxon>Natrialbaceae</taxon>
        <taxon>Natronoglomus</taxon>
    </lineage>
</organism>
<comment type="caution">
    <text evidence="1">The sequence shown here is derived from an EMBL/GenBank/DDBJ whole genome shotgun (WGS) entry which is preliminary data.</text>
</comment>
<name>A0ABT2QHG4_9EURY</name>
<dbReference type="Proteomes" id="UP001320972">
    <property type="component" value="Unassembled WGS sequence"/>
</dbReference>
<keyword evidence="2" id="KW-1185">Reference proteome</keyword>
<dbReference type="RefSeq" id="WP_338008489.1">
    <property type="nucleotide sequence ID" value="NZ_JAOPKB010000011.1"/>
</dbReference>
<evidence type="ECO:0000313" key="1">
    <source>
        <dbReference type="EMBL" id="MCU4974372.1"/>
    </source>
</evidence>
<gene>
    <name evidence="1" type="ORF">OB955_16735</name>
</gene>
<evidence type="ECO:0000313" key="2">
    <source>
        <dbReference type="Proteomes" id="UP001320972"/>
    </source>
</evidence>
<protein>
    <submittedName>
        <fullName evidence="1">Uncharacterized protein</fullName>
    </submittedName>
</protein>
<reference evidence="1 2" key="1">
    <citation type="submission" date="2022-09" db="EMBL/GenBank/DDBJ databases">
        <title>Enrichment on poylsaccharides allowed isolation of novel metabolic and taxonomic groups of Haloarchaea.</title>
        <authorList>
            <person name="Sorokin D.Y."/>
            <person name="Elcheninov A.G."/>
            <person name="Khizhniak T.V."/>
            <person name="Kolganova T.V."/>
            <person name="Kublanov I.V."/>
        </authorList>
    </citation>
    <scope>NUCLEOTIDE SEQUENCE [LARGE SCALE GENOMIC DNA]</scope>
    <source>
        <strain evidence="1 2">AArc-m2/3/4</strain>
    </source>
</reference>
<proteinExistence type="predicted"/>